<gene>
    <name evidence="1" type="ORF">GCM10010470_39030</name>
</gene>
<dbReference type="Gene3D" id="3.40.830.10">
    <property type="entry name" value="LigB-like"/>
    <property type="match status" value="1"/>
</dbReference>
<dbReference type="RefSeq" id="WP_344681718.1">
    <property type="nucleotide sequence ID" value="NZ_BAAAUX010000016.1"/>
</dbReference>
<dbReference type="Proteomes" id="UP001500979">
    <property type="component" value="Unassembled WGS sequence"/>
</dbReference>
<evidence type="ECO:0000313" key="2">
    <source>
        <dbReference type="Proteomes" id="UP001500979"/>
    </source>
</evidence>
<organism evidence="1 2">
    <name type="scientific">Saccharopolyspora taberi</name>
    <dbReference type="NCBI Taxonomy" id="60895"/>
    <lineage>
        <taxon>Bacteria</taxon>
        <taxon>Bacillati</taxon>
        <taxon>Actinomycetota</taxon>
        <taxon>Actinomycetes</taxon>
        <taxon>Pseudonocardiales</taxon>
        <taxon>Pseudonocardiaceae</taxon>
        <taxon>Saccharopolyspora</taxon>
    </lineage>
</organism>
<sequence>MITRVAVVPYPPLLLPELTVRAGSETARLRDACLRAVSSLTQSSAEWVAVGADRSGARVLGPHERGTYAGFGVDVPVALSDEPRGEPDPLFPLPALAAAWLREKSGAHRVEVRLLAADAPPSDCLDCGRALAEEAQALLVLADGTNCAMPNSPYPPDDRAEPVDELIRGALADADGERLLELDPDLTAEVGVEGRAALQVLGGLPGTWRGELLYSAAPFGVAYHVAVWTRTDVVA</sequence>
<accession>A0ABN3VGJ0</accession>
<protein>
    <submittedName>
        <fullName evidence="1">Class III extradiol dioxygenase subunit B-like domain-containing protein</fullName>
    </submittedName>
</protein>
<evidence type="ECO:0000313" key="1">
    <source>
        <dbReference type="EMBL" id="GAA2800128.1"/>
    </source>
</evidence>
<dbReference type="EMBL" id="BAAAUX010000016">
    <property type="protein sequence ID" value="GAA2800128.1"/>
    <property type="molecule type" value="Genomic_DNA"/>
</dbReference>
<name>A0ABN3VGJ0_9PSEU</name>
<reference evidence="1 2" key="1">
    <citation type="journal article" date="2019" name="Int. J. Syst. Evol. Microbiol.">
        <title>The Global Catalogue of Microorganisms (GCM) 10K type strain sequencing project: providing services to taxonomists for standard genome sequencing and annotation.</title>
        <authorList>
            <consortium name="The Broad Institute Genomics Platform"/>
            <consortium name="The Broad Institute Genome Sequencing Center for Infectious Disease"/>
            <person name="Wu L."/>
            <person name="Ma J."/>
        </authorList>
    </citation>
    <scope>NUCLEOTIDE SEQUENCE [LARGE SCALE GENOMIC DNA]</scope>
    <source>
        <strain evidence="1 2">JCM 9383</strain>
    </source>
</reference>
<comment type="caution">
    <text evidence="1">The sequence shown here is derived from an EMBL/GenBank/DDBJ whole genome shotgun (WGS) entry which is preliminary data.</text>
</comment>
<proteinExistence type="predicted"/>
<keyword evidence="2" id="KW-1185">Reference proteome</keyword>